<comment type="caution">
    <text evidence="3">The sequence shown here is derived from an EMBL/GenBank/DDBJ whole genome shotgun (WGS) entry which is preliminary data.</text>
</comment>
<dbReference type="Proteomes" id="UP000591131">
    <property type="component" value="Unassembled WGS sequence"/>
</dbReference>
<dbReference type="Gene3D" id="3.40.50.12230">
    <property type="match status" value="1"/>
</dbReference>
<feature type="signal peptide" evidence="1">
    <location>
        <begin position="1"/>
        <end position="15"/>
    </location>
</feature>
<proteinExistence type="predicted"/>
<reference evidence="3 4" key="1">
    <citation type="submission" date="2020-04" db="EMBL/GenBank/DDBJ databases">
        <title>Perkinsus chesapeaki whole genome sequence.</title>
        <authorList>
            <person name="Bogema D.R."/>
        </authorList>
    </citation>
    <scope>NUCLEOTIDE SEQUENCE [LARGE SCALE GENOMIC DNA]</scope>
    <source>
        <strain evidence="3">ATCC PRA-425</strain>
    </source>
</reference>
<dbReference type="SUPFAM" id="SSF53328">
    <property type="entry name" value="Formyltransferase"/>
    <property type="match status" value="1"/>
</dbReference>
<dbReference type="PANTHER" id="PTHR11138:SF5">
    <property type="entry name" value="METHIONYL-TRNA FORMYLTRANSFERASE, MITOCHONDRIAL"/>
    <property type="match status" value="1"/>
</dbReference>
<accession>A0A7J6KZM5</accession>
<dbReference type="GO" id="GO:0004479">
    <property type="term" value="F:methionyl-tRNA formyltransferase activity"/>
    <property type="evidence" value="ECO:0007669"/>
    <property type="project" value="TreeGrafter"/>
</dbReference>
<dbReference type="AlphaFoldDB" id="A0A7J6KZM5"/>
<feature type="domain" description="Formyl transferase N-terminal" evidence="2">
    <location>
        <begin position="219"/>
        <end position="335"/>
    </location>
</feature>
<dbReference type="PANTHER" id="PTHR11138">
    <property type="entry name" value="METHIONYL-TRNA FORMYLTRANSFERASE"/>
    <property type="match status" value="1"/>
</dbReference>
<dbReference type="InterPro" id="IPR002376">
    <property type="entry name" value="Formyl_transf_N"/>
</dbReference>
<evidence type="ECO:0000259" key="2">
    <source>
        <dbReference type="Pfam" id="PF00551"/>
    </source>
</evidence>
<dbReference type="EMBL" id="JAAPAO010000971">
    <property type="protein sequence ID" value="KAF4652039.1"/>
    <property type="molecule type" value="Genomic_DNA"/>
</dbReference>
<dbReference type="GO" id="GO:0005829">
    <property type="term" value="C:cytosol"/>
    <property type="evidence" value="ECO:0007669"/>
    <property type="project" value="TreeGrafter"/>
</dbReference>
<keyword evidence="1" id="KW-0732">Signal</keyword>
<name>A0A7J6KZM5_PERCH</name>
<sequence length="338" mass="36397">MRVSVLCMLIAVAVAQTTTQQATTSAATTTAAAQLITTTVGSITTTTTAPAATTTAAITTTEETTIAATVITGVADTTTAAVTTSGHEHHSSAAPVKYALAVACNTAGLERSNHRRTAHGSGSDYPKGYCSTQMQLSTFRWAAHHAEHDFLSWGAAAAEALKAIREMTTSCSVDPAADEEAGNWRKVECLVVTHEKQSVDVDLSVMCAEIGFECIVLKDDKHDEMLLDAARDYGPHLLICVSYRRRIRSEVLELCPGKCVNFHPSLLPKHRGCFSSFHAIMDGDTHTGVTCHHIQQKYDSGNIIDQVTIEVGPSDTSQSLYRKLLPITKECIHRVLKQ</sequence>
<dbReference type="CDD" id="cd08369">
    <property type="entry name" value="FMT_core"/>
    <property type="match status" value="1"/>
</dbReference>
<gene>
    <name evidence="3" type="ORF">FOL47_011293</name>
</gene>
<dbReference type="Pfam" id="PF00551">
    <property type="entry name" value="Formyl_trans_N"/>
    <property type="match status" value="1"/>
</dbReference>
<evidence type="ECO:0000256" key="1">
    <source>
        <dbReference type="SAM" id="SignalP"/>
    </source>
</evidence>
<evidence type="ECO:0000313" key="4">
    <source>
        <dbReference type="Proteomes" id="UP000591131"/>
    </source>
</evidence>
<protein>
    <recommendedName>
        <fullName evidence="2">Formyl transferase N-terminal domain-containing protein</fullName>
    </recommendedName>
</protein>
<feature type="chain" id="PRO_5029640638" description="Formyl transferase N-terminal domain-containing protein" evidence="1">
    <location>
        <begin position="16"/>
        <end position="338"/>
    </location>
</feature>
<dbReference type="OrthoDB" id="10268103at2759"/>
<organism evidence="3 4">
    <name type="scientific">Perkinsus chesapeaki</name>
    <name type="common">Clam parasite</name>
    <name type="synonym">Perkinsus andrewsi</name>
    <dbReference type="NCBI Taxonomy" id="330153"/>
    <lineage>
        <taxon>Eukaryota</taxon>
        <taxon>Sar</taxon>
        <taxon>Alveolata</taxon>
        <taxon>Perkinsozoa</taxon>
        <taxon>Perkinsea</taxon>
        <taxon>Perkinsida</taxon>
        <taxon>Perkinsidae</taxon>
        <taxon>Perkinsus</taxon>
    </lineage>
</organism>
<keyword evidence="4" id="KW-1185">Reference proteome</keyword>
<dbReference type="InterPro" id="IPR036477">
    <property type="entry name" value="Formyl_transf_N_sf"/>
</dbReference>
<evidence type="ECO:0000313" key="3">
    <source>
        <dbReference type="EMBL" id="KAF4652039.1"/>
    </source>
</evidence>